<accession>A0A0F0LZF1</accession>
<name>A0A0F0LZF1_9MICO</name>
<dbReference type="OrthoDB" id="4734452at2"/>
<gene>
    <name evidence="2" type="ORF">DCP95_01490</name>
    <name evidence="3" type="ORF">RR49_00668</name>
</gene>
<dbReference type="EMBL" id="JYIY01000061">
    <property type="protein sequence ID" value="KJL38581.1"/>
    <property type="molecule type" value="Genomic_DNA"/>
</dbReference>
<dbReference type="PATRIC" id="fig|400772.4.peg.701"/>
<sequence>MCALVMSDPAAATAVTVIFALVLVHAVVRAVVAFGWVDRVSNLVHAVMAVVMLAMPWSWYAVFPVAAQIAFFTAATFWYLYLALFRPSVAAAPATDHHRHPAVLVYHAVMMLAMVWMAVAMTPVAAASGMDDMGGMSMGHGVDSMPMTGSADWALVITWAFGLLFVVAALWFLVAALRRAITATRLSGHAGIVILDTLATALMAAGMACSLLLLMT</sequence>
<keyword evidence="1" id="KW-0812">Transmembrane</keyword>
<reference evidence="2 5" key="2">
    <citation type="journal article" date="2018" name="Nat. Biotechnol.">
        <title>A standardized bacterial taxonomy based on genome phylogeny substantially revises the tree of life.</title>
        <authorList>
            <person name="Parks D.H."/>
            <person name="Chuvochina M."/>
            <person name="Waite D.W."/>
            <person name="Rinke C."/>
            <person name="Skarshewski A."/>
            <person name="Chaumeil P.A."/>
            <person name="Hugenholtz P."/>
        </authorList>
    </citation>
    <scope>NUCLEOTIDE SEQUENCE [LARGE SCALE GENOMIC DNA]</scope>
    <source>
        <strain evidence="2">UBA9152</strain>
    </source>
</reference>
<comment type="caution">
    <text evidence="3">The sequence shown here is derived from an EMBL/GenBank/DDBJ whole genome shotgun (WGS) entry which is preliminary data.</text>
</comment>
<protein>
    <submittedName>
        <fullName evidence="2">DUF5134 domain-containing protein</fullName>
    </submittedName>
</protein>
<evidence type="ECO:0000313" key="4">
    <source>
        <dbReference type="Proteomes" id="UP000033451"/>
    </source>
</evidence>
<evidence type="ECO:0000313" key="5">
    <source>
        <dbReference type="Proteomes" id="UP000257479"/>
    </source>
</evidence>
<dbReference type="InterPro" id="IPR033458">
    <property type="entry name" value="DUF5134"/>
</dbReference>
<organism evidence="3 4">
    <name type="scientific">Microbacterium ginsengisoli</name>
    <dbReference type="NCBI Taxonomy" id="400772"/>
    <lineage>
        <taxon>Bacteria</taxon>
        <taxon>Bacillati</taxon>
        <taxon>Actinomycetota</taxon>
        <taxon>Actinomycetes</taxon>
        <taxon>Micrococcales</taxon>
        <taxon>Microbacteriaceae</taxon>
        <taxon>Microbacterium</taxon>
    </lineage>
</organism>
<proteinExistence type="predicted"/>
<keyword evidence="1" id="KW-0472">Membrane</keyword>
<keyword evidence="4" id="KW-1185">Reference proteome</keyword>
<feature type="transmembrane region" description="Helical" evidence="1">
    <location>
        <begin position="57"/>
        <end position="82"/>
    </location>
</feature>
<dbReference type="EMBL" id="DMNG01000022">
    <property type="protein sequence ID" value="HAN23230.1"/>
    <property type="molecule type" value="Genomic_DNA"/>
</dbReference>
<dbReference type="Pfam" id="PF17197">
    <property type="entry name" value="DUF5134"/>
    <property type="match status" value="1"/>
</dbReference>
<feature type="transmembrane region" description="Helical" evidence="1">
    <location>
        <begin position="153"/>
        <end position="177"/>
    </location>
</feature>
<feature type="transmembrane region" description="Helical" evidence="1">
    <location>
        <begin position="103"/>
        <end position="126"/>
    </location>
</feature>
<dbReference type="AlphaFoldDB" id="A0A0F0LZF1"/>
<keyword evidence="1" id="KW-1133">Transmembrane helix</keyword>
<dbReference type="Proteomes" id="UP000033451">
    <property type="component" value="Unassembled WGS sequence"/>
</dbReference>
<feature type="transmembrane region" description="Helical" evidence="1">
    <location>
        <begin position="189"/>
        <end position="215"/>
    </location>
</feature>
<reference evidence="3 4" key="1">
    <citation type="submission" date="2015-02" db="EMBL/GenBank/DDBJ databases">
        <title>Draft genome sequences of ten Microbacterium spp. with emphasis on heavy metal contaminated environments.</title>
        <authorList>
            <person name="Corretto E."/>
        </authorList>
    </citation>
    <scope>NUCLEOTIDE SEQUENCE [LARGE SCALE GENOMIC DNA]</scope>
    <source>
        <strain evidence="3 4">DSM 18659</strain>
    </source>
</reference>
<dbReference type="Proteomes" id="UP000257479">
    <property type="component" value="Unassembled WGS sequence"/>
</dbReference>
<evidence type="ECO:0000313" key="2">
    <source>
        <dbReference type="EMBL" id="HAN23230.1"/>
    </source>
</evidence>
<evidence type="ECO:0000256" key="1">
    <source>
        <dbReference type="SAM" id="Phobius"/>
    </source>
</evidence>
<dbReference type="STRING" id="400772.RR49_00668"/>
<feature type="transmembrane region" description="Helical" evidence="1">
    <location>
        <begin position="12"/>
        <end position="37"/>
    </location>
</feature>
<evidence type="ECO:0000313" key="3">
    <source>
        <dbReference type="EMBL" id="KJL38581.1"/>
    </source>
</evidence>